<feature type="compositionally biased region" description="Basic and acidic residues" evidence="1">
    <location>
        <begin position="210"/>
        <end position="220"/>
    </location>
</feature>
<dbReference type="AlphaFoldDB" id="A0A507CHA5"/>
<name>A0A507CHA5_9FUNG</name>
<sequence>MWSRFISAIFSPTKSTRSRPSKKTTGNANDTGSIGPTFESLAAGTVRQLQARALESTNTTKARVAGEQRQTTPGLWTSQNPSSPSTPSGADDRAALPPSERFKSPLLKYGLRERAASEDDSVHLVINRTSRASNSWKRDSTAVNSPVEAESSSKGQDQAPFKSGTSSMCHGRPSGSRRVGVNIDAILMKLEAERRASESTGLLPPSIPNDARHSEYTPREHEISASVPVLLAPAAVTKPFIPEPSPISRKLAARTEARCTPVSQSAPSLASTAQNTRTAPRMSPWSPPAPVASKTLPAQSSSPNISYLDLSDLREKDLRHHIPESALDYILTEYIQAKEYHSDAHAHLNGNGLGQSRASPHGKS</sequence>
<evidence type="ECO:0000313" key="3">
    <source>
        <dbReference type="Proteomes" id="UP000317494"/>
    </source>
</evidence>
<proteinExistence type="predicted"/>
<keyword evidence="3" id="KW-1185">Reference proteome</keyword>
<comment type="caution">
    <text evidence="2">The sequence shown here is derived from an EMBL/GenBank/DDBJ whole genome shotgun (WGS) entry which is preliminary data.</text>
</comment>
<feature type="compositionally biased region" description="Polar residues" evidence="1">
    <location>
        <begin position="261"/>
        <end position="278"/>
    </location>
</feature>
<feature type="region of interest" description="Disordered" evidence="1">
    <location>
        <begin position="258"/>
        <end position="304"/>
    </location>
</feature>
<protein>
    <submittedName>
        <fullName evidence="2">Uncharacterized protein</fullName>
    </submittedName>
</protein>
<evidence type="ECO:0000256" key="1">
    <source>
        <dbReference type="SAM" id="MobiDB-lite"/>
    </source>
</evidence>
<evidence type="ECO:0000313" key="2">
    <source>
        <dbReference type="EMBL" id="TPX38798.1"/>
    </source>
</evidence>
<feature type="compositionally biased region" description="Polar residues" evidence="1">
    <location>
        <begin position="23"/>
        <end position="34"/>
    </location>
</feature>
<feature type="region of interest" description="Disordered" evidence="1">
    <location>
        <begin position="56"/>
        <end position="102"/>
    </location>
</feature>
<reference evidence="2 3" key="1">
    <citation type="journal article" date="2019" name="Sci. Rep.">
        <title>Comparative genomics of chytrid fungi reveal insights into the obligate biotrophic and pathogenic lifestyle of Synchytrium endobioticum.</title>
        <authorList>
            <person name="van de Vossenberg B.T.L.H."/>
            <person name="Warris S."/>
            <person name="Nguyen H.D.T."/>
            <person name="van Gent-Pelzer M.P.E."/>
            <person name="Joly D.L."/>
            <person name="van de Geest H.C."/>
            <person name="Bonants P.J.M."/>
            <person name="Smith D.S."/>
            <person name="Levesque C.A."/>
            <person name="van der Lee T.A.J."/>
        </authorList>
    </citation>
    <scope>NUCLEOTIDE SEQUENCE [LARGE SCALE GENOMIC DNA]</scope>
    <source>
        <strain evidence="2 3">MB42</strain>
    </source>
</reference>
<dbReference type="Proteomes" id="UP000317494">
    <property type="component" value="Unassembled WGS sequence"/>
</dbReference>
<feature type="region of interest" description="Disordered" evidence="1">
    <location>
        <begin position="9"/>
        <end position="41"/>
    </location>
</feature>
<organism evidence="2 3">
    <name type="scientific">Synchytrium endobioticum</name>
    <dbReference type="NCBI Taxonomy" id="286115"/>
    <lineage>
        <taxon>Eukaryota</taxon>
        <taxon>Fungi</taxon>
        <taxon>Fungi incertae sedis</taxon>
        <taxon>Chytridiomycota</taxon>
        <taxon>Chytridiomycota incertae sedis</taxon>
        <taxon>Chytridiomycetes</taxon>
        <taxon>Synchytriales</taxon>
        <taxon>Synchytriaceae</taxon>
        <taxon>Synchytrium</taxon>
    </lineage>
</organism>
<dbReference type="EMBL" id="QEAN01000378">
    <property type="protein sequence ID" value="TPX38798.1"/>
    <property type="molecule type" value="Genomic_DNA"/>
</dbReference>
<feature type="compositionally biased region" description="Polar residues" evidence="1">
    <location>
        <begin position="68"/>
        <end position="80"/>
    </location>
</feature>
<gene>
    <name evidence="2" type="ORF">SeMB42_g06569</name>
</gene>
<feature type="region of interest" description="Disordered" evidence="1">
    <location>
        <begin position="132"/>
        <end position="177"/>
    </location>
</feature>
<dbReference type="VEuPathDB" id="FungiDB:SeMB42_g06569"/>
<feature type="region of interest" description="Disordered" evidence="1">
    <location>
        <begin position="196"/>
        <end position="220"/>
    </location>
</feature>
<accession>A0A507CHA5</accession>